<comment type="caution">
    <text evidence="12">The sequence shown here is derived from an EMBL/GenBank/DDBJ whole genome shotgun (WGS) entry which is preliminary data.</text>
</comment>
<dbReference type="GO" id="GO:0071555">
    <property type="term" value="P:cell wall organization"/>
    <property type="evidence" value="ECO:0007669"/>
    <property type="project" value="UniProtKB-KW"/>
</dbReference>
<feature type="short sequence motif" description="Meso-diaminopimelate recognition motif" evidence="7">
    <location>
        <begin position="447"/>
        <end position="450"/>
    </location>
</feature>
<feature type="binding site" evidence="7">
    <location>
        <position position="507"/>
    </location>
    <ligand>
        <name>meso-2,6-diaminopimelate</name>
        <dbReference type="ChEBI" id="CHEBI:57791"/>
    </ligand>
</feature>
<sequence length="555" mass="58426">MRPEHTPLRPLSALAALLGPDSTLLRPDLGADRPPEVPDREVHVRGITHDSRKVGPGDLYAALPGTRAHGADFAAHAAGAGASAILTDPAGAERAAATGLPVIVVPDARAALGRAASWIFKDPAQDLLLIGTTGTSGKTTVTYLVESGLRRAGMHTGLVGTVEMRVGDERVVSSLTTPEATDLHGLFALMRERGVTAAAMEVSSHALALGRVGGTRYDVAVFTNLSQDHLDFHSDLRDYFDAKARLFTPEYCDIAVVNADDRFGRALVDMVEADGSVPVTTFSVEGHTDADPATAMEADWQAVDVRLGATGSAFRIVGPGGMEADASVSLPGPFNVSNAMAAIVGLVEAGLPLETAIAGVADAPGVPGRMEPVVARDVSHAFQDFTALVDYSHKPGAIEAVLTALRATTEGAVTMVVGCGGDRDRAKRPLMGEAAARLADQLIITNDNPRTEDPLTIATSMLEGVAKVPEDQRARVTVEFDRTEAIRLAVERTQPGDVVVVAGKGHETGQYVKGEILPFDDREVLRSMIEEHLGMSARERLGVALQDVHRVPDEG</sequence>
<evidence type="ECO:0000256" key="5">
    <source>
        <dbReference type="ARBA" id="ARBA00023306"/>
    </source>
</evidence>
<dbReference type="Proteomes" id="UP000189004">
    <property type="component" value="Unassembled WGS sequence"/>
</dbReference>
<evidence type="ECO:0000256" key="4">
    <source>
        <dbReference type="ARBA" id="ARBA00022984"/>
    </source>
</evidence>
<evidence type="ECO:0000256" key="3">
    <source>
        <dbReference type="ARBA" id="ARBA00022960"/>
    </source>
</evidence>
<evidence type="ECO:0000256" key="1">
    <source>
        <dbReference type="ARBA" id="ARBA00005898"/>
    </source>
</evidence>
<dbReference type="Pfam" id="PF01225">
    <property type="entry name" value="Mur_ligase"/>
    <property type="match status" value="1"/>
</dbReference>
<dbReference type="GO" id="GO:0005737">
    <property type="term" value="C:cytoplasm"/>
    <property type="evidence" value="ECO:0007669"/>
    <property type="project" value="UniProtKB-SubCell"/>
</dbReference>
<dbReference type="UniPathway" id="UPA00219"/>
<dbReference type="NCBIfam" id="TIGR01085">
    <property type="entry name" value="murE"/>
    <property type="match status" value="1"/>
</dbReference>
<feature type="binding site" evidence="7">
    <location>
        <position position="51"/>
    </location>
    <ligand>
        <name>UDP-N-acetyl-alpha-D-muramoyl-L-alanyl-D-glutamate</name>
        <dbReference type="ChEBI" id="CHEBI:83900"/>
    </ligand>
</feature>
<dbReference type="GO" id="GO:0008360">
    <property type="term" value="P:regulation of cell shape"/>
    <property type="evidence" value="ECO:0007669"/>
    <property type="project" value="UniProtKB-KW"/>
</dbReference>
<keyword evidence="5 7" id="KW-0131">Cell cycle</keyword>
<comment type="pathway">
    <text evidence="7 8">Cell wall biogenesis; peptidoglycan biosynthesis.</text>
</comment>
<dbReference type="STRING" id="501010.NOSIN_04375"/>
<gene>
    <name evidence="7" type="primary">murE</name>
    <name evidence="12" type="ORF">NOSIN_04375</name>
</gene>
<dbReference type="SUPFAM" id="SSF53244">
    <property type="entry name" value="MurD-like peptide ligases, peptide-binding domain"/>
    <property type="match status" value="1"/>
</dbReference>
<keyword evidence="7" id="KW-0067">ATP-binding</keyword>
<dbReference type="Gene3D" id="3.40.1390.10">
    <property type="entry name" value="MurE/MurF, N-terminal domain"/>
    <property type="match status" value="1"/>
</dbReference>
<evidence type="ECO:0000256" key="6">
    <source>
        <dbReference type="ARBA" id="ARBA00023316"/>
    </source>
</evidence>
<proteinExistence type="inferred from homology"/>
<dbReference type="PANTHER" id="PTHR23135">
    <property type="entry name" value="MUR LIGASE FAMILY MEMBER"/>
    <property type="match status" value="1"/>
</dbReference>
<evidence type="ECO:0000259" key="10">
    <source>
        <dbReference type="Pfam" id="PF02875"/>
    </source>
</evidence>
<keyword evidence="7 12" id="KW-0436">Ligase</keyword>
<feature type="domain" description="Mur ligase C-terminal" evidence="10">
    <location>
        <begin position="368"/>
        <end position="505"/>
    </location>
</feature>
<dbReference type="GO" id="GO:0000287">
    <property type="term" value="F:magnesium ion binding"/>
    <property type="evidence" value="ECO:0007669"/>
    <property type="project" value="UniProtKB-UniRule"/>
</dbReference>
<dbReference type="InterPro" id="IPR004101">
    <property type="entry name" value="Mur_ligase_C"/>
</dbReference>
<dbReference type="InterPro" id="IPR005761">
    <property type="entry name" value="UDP-N-AcMur-Glu-dNH2Pim_ligase"/>
</dbReference>
<dbReference type="HAMAP" id="MF_00208">
    <property type="entry name" value="MurE"/>
    <property type="match status" value="1"/>
</dbReference>
<dbReference type="GO" id="GO:0051301">
    <property type="term" value="P:cell division"/>
    <property type="evidence" value="ECO:0007669"/>
    <property type="project" value="UniProtKB-KW"/>
</dbReference>
<keyword evidence="13" id="KW-1185">Reference proteome</keyword>
<comment type="caution">
    <text evidence="7">Lacks conserved residue(s) required for the propagation of feature annotation.</text>
</comment>
<dbReference type="InterPro" id="IPR036615">
    <property type="entry name" value="Mur_ligase_C_dom_sf"/>
</dbReference>
<keyword evidence="6 7" id="KW-0961">Cell wall biogenesis/degradation</keyword>
<feature type="domain" description="Mur ligase central" evidence="11">
    <location>
        <begin position="133"/>
        <end position="344"/>
    </location>
</feature>
<dbReference type="Pfam" id="PF02875">
    <property type="entry name" value="Mur_ligase_C"/>
    <property type="match status" value="1"/>
</dbReference>
<dbReference type="EMBL" id="MCOK01000001">
    <property type="protein sequence ID" value="OOC53151.1"/>
    <property type="molecule type" value="Genomic_DNA"/>
</dbReference>
<reference evidence="13" key="1">
    <citation type="submission" date="2016-08" db="EMBL/GenBank/DDBJ databases">
        <authorList>
            <person name="Tokovenko B."/>
            <person name="Kalinowski J."/>
        </authorList>
    </citation>
    <scope>NUCLEOTIDE SEQUENCE [LARGE SCALE GENOMIC DNA]</scope>
    <source>
        <strain evidence="13">UTMC102</strain>
    </source>
</reference>
<dbReference type="EC" id="6.3.2.13" evidence="7"/>
<comment type="similarity">
    <text evidence="1 7">Belongs to the MurCDEF family. MurE subfamily.</text>
</comment>
<dbReference type="InterPro" id="IPR035911">
    <property type="entry name" value="MurE/MurF_N"/>
</dbReference>
<feature type="binding site" evidence="7">
    <location>
        <begin position="447"/>
        <end position="450"/>
    </location>
    <ligand>
        <name>meso-2,6-diaminopimelate</name>
        <dbReference type="ChEBI" id="CHEBI:57791"/>
    </ligand>
</feature>
<dbReference type="Gene3D" id="3.40.1190.10">
    <property type="entry name" value="Mur-like, catalytic domain"/>
    <property type="match status" value="1"/>
</dbReference>
<feature type="binding site" evidence="7">
    <location>
        <position position="211"/>
    </location>
    <ligand>
        <name>UDP-N-acetyl-alpha-D-muramoyl-L-alanyl-D-glutamate</name>
        <dbReference type="ChEBI" id="CHEBI:83900"/>
    </ligand>
</feature>
<comment type="cofactor">
    <cofactor evidence="7">
        <name>Mg(2+)</name>
        <dbReference type="ChEBI" id="CHEBI:18420"/>
    </cofactor>
</comment>
<feature type="binding site" evidence="7">
    <location>
        <position position="203"/>
    </location>
    <ligand>
        <name>UDP-N-acetyl-alpha-D-muramoyl-L-alanyl-D-glutamate</name>
        <dbReference type="ChEBI" id="CHEBI:83900"/>
    </ligand>
</feature>
<dbReference type="GO" id="GO:0008765">
    <property type="term" value="F:UDP-N-acetylmuramoylalanyl-D-glutamate-2,6-diaminopimelate ligase activity"/>
    <property type="evidence" value="ECO:0007669"/>
    <property type="project" value="UniProtKB-UniRule"/>
</dbReference>
<feature type="binding site" evidence="7">
    <location>
        <position position="503"/>
    </location>
    <ligand>
        <name>meso-2,6-diaminopimelate</name>
        <dbReference type="ChEBI" id="CHEBI:57791"/>
    </ligand>
</feature>
<evidence type="ECO:0000256" key="2">
    <source>
        <dbReference type="ARBA" id="ARBA00022618"/>
    </source>
</evidence>
<evidence type="ECO:0000313" key="13">
    <source>
        <dbReference type="Proteomes" id="UP000189004"/>
    </source>
</evidence>
<feature type="modified residue" description="N6-carboxylysine" evidence="7">
    <location>
        <position position="243"/>
    </location>
</feature>
<evidence type="ECO:0000256" key="7">
    <source>
        <dbReference type="HAMAP-Rule" id="MF_00208"/>
    </source>
</evidence>
<comment type="function">
    <text evidence="7">Catalyzes the addition of meso-diaminopimelic acid to the nucleotide precursor UDP-N-acetylmuramoyl-L-alanyl-D-glutamate (UMAG) in the biosynthesis of bacterial cell-wall peptidoglycan.</text>
</comment>
<feature type="domain" description="Mur ligase N-terminal catalytic" evidence="9">
    <location>
        <begin position="43"/>
        <end position="116"/>
    </location>
</feature>
<dbReference type="InterPro" id="IPR036565">
    <property type="entry name" value="Mur-like_cat_sf"/>
</dbReference>
<comment type="subcellular location">
    <subcellularLocation>
        <location evidence="7 8">Cytoplasm</location>
    </subcellularLocation>
</comment>
<dbReference type="OrthoDB" id="9800958at2"/>
<dbReference type="SUPFAM" id="SSF53623">
    <property type="entry name" value="MurD-like peptide ligases, catalytic domain"/>
    <property type="match status" value="1"/>
</dbReference>
<dbReference type="PANTHER" id="PTHR23135:SF4">
    <property type="entry name" value="UDP-N-ACETYLMURAMOYL-L-ALANYL-D-GLUTAMATE--2,6-DIAMINOPIMELATE LIGASE MURE HOMOLOG, CHLOROPLASTIC"/>
    <property type="match status" value="1"/>
</dbReference>
<dbReference type="Gene3D" id="3.90.190.20">
    <property type="entry name" value="Mur ligase, C-terminal domain"/>
    <property type="match status" value="1"/>
</dbReference>
<dbReference type="InterPro" id="IPR000713">
    <property type="entry name" value="Mur_ligase_N"/>
</dbReference>
<name>A0A1V3BX74_9ACTN</name>
<dbReference type="AlphaFoldDB" id="A0A1V3BX74"/>
<dbReference type="GO" id="GO:0005524">
    <property type="term" value="F:ATP binding"/>
    <property type="evidence" value="ECO:0007669"/>
    <property type="project" value="UniProtKB-UniRule"/>
</dbReference>
<feature type="binding site" evidence="7">
    <location>
        <position position="423"/>
    </location>
    <ligand>
        <name>meso-2,6-diaminopimelate</name>
        <dbReference type="ChEBI" id="CHEBI:57791"/>
    </ligand>
</feature>
<keyword evidence="7" id="KW-0547">Nucleotide-binding</keyword>
<evidence type="ECO:0000256" key="8">
    <source>
        <dbReference type="RuleBase" id="RU004135"/>
    </source>
</evidence>
<keyword evidence="4 7" id="KW-0573">Peptidoglycan synthesis</keyword>
<keyword evidence="3 7" id="KW-0133">Cell shape</keyword>
<accession>A0A1V3BX74</accession>
<dbReference type="InterPro" id="IPR013221">
    <property type="entry name" value="Mur_ligase_cen"/>
</dbReference>
<comment type="catalytic activity">
    <reaction evidence="7">
        <text>UDP-N-acetyl-alpha-D-muramoyl-L-alanyl-D-glutamate + meso-2,6-diaminopimelate + ATP = UDP-N-acetyl-alpha-D-muramoyl-L-alanyl-gamma-D-glutamyl-meso-2,6-diaminopimelate + ADP + phosphate + H(+)</text>
        <dbReference type="Rhea" id="RHEA:23676"/>
        <dbReference type="ChEBI" id="CHEBI:15378"/>
        <dbReference type="ChEBI" id="CHEBI:30616"/>
        <dbReference type="ChEBI" id="CHEBI:43474"/>
        <dbReference type="ChEBI" id="CHEBI:57791"/>
        <dbReference type="ChEBI" id="CHEBI:83900"/>
        <dbReference type="ChEBI" id="CHEBI:83905"/>
        <dbReference type="ChEBI" id="CHEBI:456216"/>
        <dbReference type="EC" id="6.3.2.13"/>
    </reaction>
</comment>
<evidence type="ECO:0000259" key="11">
    <source>
        <dbReference type="Pfam" id="PF08245"/>
    </source>
</evidence>
<comment type="PTM">
    <text evidence="7">Carboxylation is probably crucial for Mg(2+) binding and, consequently, for the gamma-phosphate positioning of ATP.</text>
</comment>
<evidence type="ECO:0000313" key="12">
    <source>
        <dbReference type="EMBL" id="OOC53151.1"/>
    </source>
</evidence>
<dbReference type="NCBIfam" id="NF001124">
    <property type="entry name" value="PRK00139.1-2"/>
    <property type="match status" value="1"/>
</dbReference>
<feature type="binding site" evidence="7">
    <location>
        <begin position="134"/>
        <end position="140"/>
    </location>
    <ligand>
        <name>ATP</name>
        <dbReference type="ChEBI" id="CHEBI:30616"/>
    </ligand>
</feature>
<protein>
    <recommendedName>
        <fullName evidence="7">UDP-N-acetylmuramoyl-L-alanyl-D-glutamate--2,6-diaminopimelate ligase</fullName>
        <ecNumber evidence="7">6.3.2.13</ecNumber>
    </recommendedName>
    <alternativeName>
        <fullName evidence="7">Meso-A2pm-adding enzyme</fullName>
    </alternativeName>
    <alternativeName>
        <fullName evidence="7">Meso-diaminopimelate-adding enzyme</fullName>
    </alternativeName>
    <alternativeName>
        <fullName evidence="7">UDP-MurNAc-L-Ala-D-Glu:meso-diaminopimelate ligase</fullName>
    </alternativeName>
    <alternativeName>
        <fullName evidence="7">UDP-MurNAc-tripeptide synthetase</fullName>
    </alternativeName>
    <alternativeName>
        <fullName evidence="7">UDP-N-acetylmuramyl-tripeptide synthetase</fullName>
    </alternativeName>
</protein>
<keyword evidence="2 7" id="KW-0132">Cell division</keyword>
<keyword evidence="7" id="KW-0460">Magnesium</keyword>
<feature type="binding site" evidence="7">
    <location>
        <begin position="176"/>
        <end position="177"/>
    </location>
    <ligand>
        <name>UDP-N-acetyl-alpha-D-muramoyl-L-alanyl-D-glutamate</name>
        <dbReference type="ChEBI" id="CHEBI:83900"/>
    </ligand>
</feature>
<dbReference type="GO" id="GO:0009252">
    <property type="term" value="P:peptidoglycan biosynthetic process"/>
    <property type="evidence" value="ECO:0007669"/>
    <property type="project" value="UniProtKB-UniRule"/>
</dbReference>
<organism evidence="12 13">
    <name type="scientific">Nocardiopsis sinuspersici</name>
    <dbReference type="NCBI Taxonomy" id="501010"/>
    <lineage>
        <taxon>Bacteria</taxon>
        <taxon>Bacillati</taxon>
        <taxon>Actinomycetota</taxon>
        <taxon>Actinomycetes</taxon>
        <taxon>Streptosporangiales</taxon>
        <taxon>Nocardiopsidaceae</taxon>
        <taxon>Nocardiopsis</taxon>
    </lineage>
</organism>
<dbReference type="Pfam" id="PF08245">
    <property type="entry name" value="Mur_ligase_M"/>
    <property type="match status" value="1"/>
</dbReference>
<dbReference type="SUPFAM" id="SSF63418">
    <property type="entry name" value="MurE/MurF N-terminal domain"/>
    <property type="match status" value="1"/>
</dbReference>
<dbReference type="RefSeq" id="WP_077689505.1">
    <property type="nucleotide sequence ID" value="NZ_MCOK01000001.1"/>
</dbReference>
<dbReference type="NCBIfam" id="NF001126">
    <property type="entry name" value="PRK00139.1-4"/>
    <property type="match status" value="1"/>
</dbReference>
<evidence type="ECO:0000259" key="9">
    <source>
        <dbReference type="Pfam" id="PF01225"/>
    </source>
</evidence>
<keyword evidence="7" id="KW-0963">Cytoplasm</keyword>